<dbReference type="Proteomes" id="UP000694388">
    <property type="component" value="Unplaced"/>
</dbReference>
<dbReference type="PANTHER" id="PTHR15836">
    <property type="entry name" value="PERIPHILIN 1"/>
    <property type="match status" value="1"/>
</dbReference>
<sequence>MKVKKKETELNKDDAMKQNLMQTAKEAQPLDNMMESACVVEFDEACENHMDGYDKRNQAVVAKKLEIEQVGQDCRTVVSVVKMLVRSAPELEGMVGPALRRSLQHLSQRCLQQMQEFVSNFNSNNSQANV</sequence>
<reference evidence="2" key="2">
    <citation type="submission" date="2025-09" db="UniProtKB">
        <authorList>
            <consortium name="Ensembl"/>
        </authorList>
    </citation>
    <scope>IDENTIFICATION</scope>
</reference>
<dbReference type="PANTHER" id="PTHR15836:SF4">
    <property type="entry name" value="PERIPHILIN-1"/>
    <property type="match status" value="1"/>
</dbReference>
<name>A0A8C4QJ81_EPTBU</name>
<evidence type="ECO:0000313" key="2">
    <source>
        <dbReference type="Ensembl" id="ENSEBUP00000015768.1"/>
    </source>
</evidence>
<proteinExistence type="predicted"/>
<protein>
    <recommendedName>
        <fullName evidence="1">Periphilin-1 C-terminal domain-containing protein</fullName>
    </recommendedName>
</protein>
<dbReference type="Pfam" id="PF25234">
    <property type="entry name" value="Periphilin_C"/>
    <property type="match status" value="1"/>
</dbReference>
<dbReference type="InterPro" id="IPR057603">
    <property type="entry name" value="Periphilin-1_C"/>
</dbReference>
<dbReference type="GO" id="GO:0045892">
    <property type="term" value="P:negative regulation of DNA-templated transcription"/>
    <property type="evidence" value="ECO:0007669"/>
    <property type="project" value="InterPro"/>
</dbReference>
<evidence type="ECO:0000313" key="3">
    <source>
        <dbReference type="Proteomes" id="UP000694388"/>
    </source>
</evidence>
<dbReference type="GO" id="GO:0097355">
    <property type="term" value="P:protein localization to heterochromatin"/>
    <property type="evidence" value="ECO:0007669"/>
    <property type="project" value="TreeGrafter"/>
</dbReference>
<keyword evidence="3" id="KW-1185">Reference proteome</keyword>
<dbReference type="GO" id="GO:0005654">
    <property type="term" value="C:nucleoplasm"/>
    <property type="evidence" value="ECO:0007669"/>
    <property type="project" value="TreeGrafter"/>
</dbReference>
<dbReference type="Ensembl" id="ENSEBUT00000016344.1">
    <property type="protein sequence ID" value="ENSEBUP00000015768.1"/>
    <property type="gene ID" value="ENSEBUG00000009922.1"/>
</dbReference>
<dbReference type="GO" id="GO:0045814">
    <property type="term" value="P:negative regulation of gene expression, epigenetic"/>
    <property type="evidence" value="ECO:0007669"/>
    <property type="project" value="TreeGrafter"/>
</dbReference>
<feature type="domain" description="Periphilin-1 C-terminal" evidence="1">
    <location>
        <begin position="53"/>
        <end position="122"/>
    </location>
</feature>
<dbReference type="InterPro" id="IPR028851">
    <property type="entry name" value="Pphln1"/>
</dbReference>
<evidence type="ECO:0000259" key="1">
    <source>
        <dbReference type="Pfam" id="PF25234"/>
    </source>
</evidence>
<dbReference type="AlphaFoldDB" id="A0A8C4QJ81"/>
<organism evidence="2 3">
    <name type="scientific">Eptatretus burgeri</name>
    <name type="common">Inshore hagfish</name>
    <dbReference type="NCBI Taxonomy" id="7764"/>
    <lineage>
        <taxon>Eukaryota</taxon>
        <taxon>Metazoa</taxon>
        <taxon>Chordata</taxon>
        <taxon>Craniata</taxon>
        <taxon>Vertebrata</taxon>
        <taxon>Cyclostomata</taxon>
        <taxon>Myxini</taxon>
        <taxon>Myxiniformes</taxon>
        <taxon>Myxinidae</taxon>
        <taxon>Eptatretinae</taxon>
        <taxon>Eptatretus</taxon>
    </lineage>
</organism>
<reference evidence="2" key="1">
    <citation type="submission" date="2025-08" db="UniProtKB">
        <authorList>
            <consortium name="Ensembl"/>
        </authorList>
    </citation>
    <scope>IDENTIFICATION</scope>
</reference>
<accession>A0A8C4QJ81</accession>